<dbReference type="FunFam" id="1.10.10.10:FF:000009">
    <property type="entry name" value="LexA repressor"/>
    <property type="match status" value="1"/>
</dbReference>
<dbReference type="HAMAP" id="MF_00015">
    <property type="entry name" value="LexA"/>
    <property type="match status" value="1"/>
</dbReference>
<evidence type="ECO:0000256" key="6">
    <source>
        <dbReference type="ARBA" id="ARBA00022801"/>
    </source>
</evidence>
<feature type="DNA-binding region" description="H-T-H motif" evidence="13">
    <location>
        <begin position="26"/>
        <end position="46"/>
    </location>
</feature>
<dbReference type="InterPro" id="IPR036286">
    <property type="entry name" value="LexA/Signal_pep-like_sf"/>
</dbReference>
<evidence type="ECO:0000256" key="2">
    <source>
        <dbReference type="ARBA" id="ARBA00011738"/>
    </source>
</evidence>
<evidence type="ECO:0000256" key="5">
    <source>
        <dbReference type="ARBA" id="ARBA00022763"/>
    </source>
</evidence>
<dbReference type="PANTHER" id="PTHR33516">
    <property type="entry name" value="LEXA REPRESSOR"/>
    <property type="match status" value="1"/>
</dbReference>
<evidence type="ECO:0000256" key="13">
    <source>
        <dbReference type="HAMAP-Rule" id="MF_00015"/>
    </source>
</evidence>
<keyword evidence="12 13" id="KW-0742">SOS response</keyword>
<dbReference type="InterPro" id="IPR015927">
    <property type="entry name" value="Peptidase_S24_S26A/B/C"/>
</dbReference>
<feature type="active site" description="For autocatalytic cleavage activity" evidence="13">
    <location>
        <position position="160"/>
    </location>
</feature>
<evidence type="ECO:0000256" key="8">
    <source>
        <dbReference type="ARBA" id="ARBA00023015"/>
    </source>
</evidence>
<dbReference type="SUPFAM" id="SSF46785">
    <property type="entry name" value="Winged helix' DNA-binding domain"/>
    <property type="match status" value="1"/>
</dbReference>
<evidence type="ECO:0000256" key="4">
    <source>
        <dbReference type="ARBA" id="ARBA00022705"/>
    </source>
</evidence>
<proteinExistence type="inferred from homology"/>
<keyword evidence="7 13" id="KW-0068">Autocatalytic cleavage</keyword>
<dbReference type="InterPro" id="IPR036388">
    <property type="entry name" value="WH-like_DNA-bd_sf"/>
</dbReference>
<dbReference type="CDD" id="cd00090">
    <property type="entry name" value="HTH_ARSR"/>
    <property type="match status" value="1"/>
</dbReference>
<evidence type="ECO:0000256" key="10">
    <source>
        <dbReference type="ARBA" id="ARBA00023163"/>
    </source>
</evidence>
<dbReference type="InterPro" id="IPR050077">
    <property type="entry name" value="LexA_repressor"/>
</dbReference>
<feature type="site" description="Cleavage; by autolysis" evidence="13">
    <location>
        <begin position="90"/>
        <end position="91"/>
    </location>
</feature>
<dbReference type="InterPro" id="IPR006197">
    <property type="entry name" value="Peptidase_S24_LexA"/>
</dbReference>
<evidence type="ECO:0000259" key="15">
    <source>
        <dbReference type="Pfam" id="PF00717"/>
    </source>
</evidence>
<dbReference type="FunFam" id="2.10.109.10:FF:000001">
    <property type="entry name" value="LexA repressor"/>
    <property type="match status" value="1"/>
</dbReference>
<dbReference type="Proteomes" id="UP000076796">
    <property type="component" value="Unassembled WGS sequence"/>
</dbReference>
<comment type="function">
    <text evidence="13">Represses a number of genes involved in the response to DNA damage (SOS response), including recA and lexA. In the presence of single-stranded DNA, RecA interacts with LexA causing an autocatalytic cleavage which disrupts the DNA-binding part of LexA, leading to derepression of the SOS regulon and eventually DNA repair.</text>
</comment>
<dbReference type="NCBIfam" id="TIGR00498">
    <property type="entry name" value="lexA"/>
    <property type="match status" value="1"/>
</dbReference>
<keyword evidence="10 13" id="KW-0804">Transcription</keyword>
<organism evidence="17 18">
    <name type="scientific">Paenibacillus glucanolyticus</name>
    <dbReference type="NCBI Taxonomy" id="59843"/>
    <lineage>
        <taxon>Bacteria</taxon>
        <taxon>Bacillati</taxon>
        <taxon>Bacillota</taxon>
        <taxon>Bacilli</taxon>
        <taxon>Bacillales</taxon>
        <taxon>Paenibacillaceae</taxon>
        <taxon>Paenibacillus</taxon>
    </lineage>
</organism>
<evidence type="ECO:0000256" key="14">
    <source>
        <dbReference type="RuleBase" id="RU003991"/>
    </source>
</evidence>
<dbReference type="EC" id="3.4.21.88" evidence="13"/>
<name>A0A168EWG4_9BACL</name>
<dbReference type="InterPro" id="IPR006200">
    <property type="entry name" value="LexA"/>
</dbReference>
<evidence type="ECO:0000313" key="17">
    <source>
        <dbReference type="EMBL" id="KZS44893.1"/>
    </source>
</evidence>
<dbReference type="PANTHER" id="PTHR33516:SF2">
    <property type="entry name" value="LEXA REPRESSOR-RELATED"/>
    <property type="match status" value="1"/>
</dbReference>
<dbReference type="InterPro" id="IPR006199">
    <property type="entry name" value="LexA_DNA-bd_dom"/>
</dbReference>
<reference evidence="17" key="1">
    <citation type="journal article" date="2016" name="Genome Announc.">
        <title>Draft genomes of two strains of Paenibacillus glucanolyticus with capability to degrade lignocellulose.</title>
        <authorList>
            <person name="Mathews S.L."/>
            <person name="Pawlak J."/>
            <person name="Grunden A.M."/>
        </authorList>
    </citation>
    <scope>NUCLEOTIDE SEQUENCE [LARGE SCALE GENOMIC DNA]</scope>
    <source>
        <strain evidence="17">SLM1</strain>
    </source>
</reference>
<gene>
    <name evidence="13" type="primary">lexA</name>
    <name evidence="17" type="ORF">AWU65_02605</name>
</gene>
<evidence type="ECO:0000313" key="18">
    <source>
        <dbReference type="Proteomes" id="UP000076796"/>
    </source>
</evidence>
<keyword evidence="4 13" id="KW-0235">DNA replication</keyword>
<evidence type="ECO:0000256" key="1">
    <source>
        <dbReference type="ARBA" id="ARBA00007484"/>
    </source>
</evidence>
<accession>A0A168EWG4</accession>
<feature type="active site" description="For autocatalytic cleavage activity" evidence="13">
    <location>
        <position position="122"/>
    </location>
</feature>
<dbReference type="Pfam" id="PF00717">
    <property type="entry name" value="Peptidase_S24"/>
    <property type="match status" value="1"/>
</dbReference>
<keyword evidence="6 13" id="KW-0378">Hydrolase</keyword>
<comment type="caution">
    <text evidence="17">The sequence shown here is derived from an EMBL/GenBank/DDBJ whole genome shotgun (WGS) entry which is preliminary data.</text>
</comment>
<comment type="subunit">
    <text evidence="2 13">Homodimer.</text>
</comment>
<dbReference type="InterPro" id="IPR039418">
    <property type="entry name" value="LexA-like"/>
</dbReference>
<dbReference type="EMBL" id="LWMH01000001">
    <property type="protein sequence ID" value="KZS44893.1"/>
    <property type="molecule type" value="Genomic_DNA"/>
</dbReference>
<keyword evidence="11 13" id="KW-0234">DNA repair</keyword>
<comment type="similarity">
    <text evidence="1 13 14">Belongs to the peptidase S24 family.</text>
</comment>
<dbReference type="InterPro" id="IPR011991">
    <property type="entry name" value="ArsR-like_HTH"/>
</dbReference>
<evidence type="ECO:0000256" key="12">
    <source>
        <dbReference type="ARBA" id="ARBA00023236"/>
    </source>
</evidence>
<dbReference type="GO" id="GO:0006281">
    <property type="term" value="P:DNA repair"/>
    <property type="evidence" value="ECO:0007669"/>
    <property type="project" value="UniProtKB-UniRule"/>
</dbReference>
<evidence type="ECO:0000259" key="16">
    <source>
        <dbReference type="Pfam" id="PF01726"/>
    </source>
</evidence>
<feature type="domain" description="LexA repressor DNA-binding" evidence="16">
    <location>
        <begin position="5"/>
        <end position="63"/>
    </location>
</feature>
<dbReference type="GO" id="GO:0006508">
    <property type="term" value="P:proteolysis"/>
    <property type="evidence" value="ECO:0007669"/>
    <property type="project" value="InterPro"/>
</dbReference>
<feature type="domain" description="Peptidase S24/S26A/S26B/S26C" evidence="15">
    <location>
        <begin position="83"/>
        <end position="193"/>
    </location>
</feature>
<dbReference type="CDD" id="cd06529">
    <property type="entry name" value="S24_LexA-like"/>
    <property type="match status" value="1"/>
</dbReference>
<dbReference type="GO" id="GO:0003677">
    <property type="term" value="F:DNA binding"/>
    <property type="evidence" value="ECO:0007669"/>
    <property type="project" value="UniProtKB-UniRule"/>
</dbReference>
<evidence type="ECO:0000256" key="3">
    <source>
        <dbReference type="ARBA" id="ARBA00022491"/>
    </source>
</evidence>
<dbReference type="AlphaFoldDB" id="A0A168EWG4"/>
<evidence type="ECO:0000256" key="11">
    <source>
        <dbReference type="ARBA" id="ARBA00023204"/>
    </source>
</evidence>
<dbReference type="InterPro" id="IPR036390">
    <property type="entry name" value="WH_DNA-bd_sf"/>
</dbReference>
<dbReference type="Gene3D" id="2.10.109.10">
    <property type="entry name" value="Umud Fragment, subunit A"/>
    <property type="match status" value="1"/>
</dbReference>
<sequence length="201" mass="22559">MLHGTQAKVYEFLKKHAKLRGYPPSVREIGEALGLCSSSTVHGHLERLEKKGFIRRDPSKPRAIELIQQEEMQLDKSTIKNVPLIGKVTAGTPIEAFENIEEFFPVPINTDGTFFLTVKGDSMQDAGIHNGDYVLVKKQTIAENGDIVVAKTPEGEVTVKKFYLEEKSIRLQPCNKNYKPMYFDSISVIGKVVGLFRFSMV</sequence>
<keyword evidence="5 13" id="KW-0227">DNA damage</keyword>
<dbReference type="PRINTS" id="PR00726">
    <property type="entry name" value="LEXASERPTASE"/>
</dbReference>
<keyword evidence="8 13" id="KW-0805">Transcription regulation</keyword>
<evidence type="ECO:0000256" key="7">
    <source>
        <dbReference type="ARBA" id="ARBA00022813"/>
    </source>
</evidence>
<dbReference type="GO" id="GO:0004252">
    <property type="term" value="F:serine-type endopeptidase activity"/>
    <property type="evidence" value="ECO:0007669"/>
    <property type="project" value="UniProtKB-UniRule"/>
</dbReference>
<keyword evidence="18" id="KW-1185">Reference proteome</keyword>
<dbReference type="SUPFAM" id="SSF51306">
    <property type="entry name" value="LexA/Signal peptidase"/>
    <property type="match status" value="1"/>
</dbReference>
<dbReference type="Pfam" id="PF01726">
    <property type="entry name" value="LexA_DNA_bind"/>
    <property type="match status" value="1"/>
</dbReference>
<dbReference type="RefSeq" id="WP_063477397.1">
    <property type="nucleotide sequence ID" value="NZ_JBCMWP010000019.1"/>
</dbReference>
<keyword evidence="9 13" id="KW-0238">DNA-binding</keyword>
<dbReference type="OrthoDB" id="9802364at2"/>
<keyword evidence="3 13" id="KW-0678">Repressor</keyword>
<protein>
    <recommendedName>
        <fullName evidence="13">LexA repressor</fullName>
        <ecNumber evidence="13">3.4.21.88</ecNumber>
    </recommendedName>
</protein>
<comment type="catalytic activity">
    <reaction evidence="13">
        <text>Hydrolysis of Ala-|-Gly bond in repressor LexA.</text>
        <dbReference type="EC" id="3.4.21.88"/>
    </reaction>
</comment>
<dbReference type="GO" id="GO:0045892">
    <property type="term" value="P:negative regulation of DNA-templated transcription"/>
    <property type="evidence" value="ECO:0007669"/>
    <property type="project" value="UniProtKB-UniRule"/>
</dbReference>
<dbReference type="GO" id="GO:0009432">
    <property type="term" value="P:SOS response"/>
    <property type="evidence" value="ECO:0007669"/>
    <property type="project" value="UniProtKB-UniRule"/>
</dbReference>
<dbReference type="GO" id="GO:0006260">
    <property type="term" value="P:DNA replication"/>
    <property type="evidence" value="ECO:0007669"/>
    <property type="project" value="UniProtKB-UniRule"/>
</dbReference>
<evidence type="ECO:0000256" key="9">
    <source>
        <dbReference type="ARBA" id="ARBA00023125"/>
    </source>
</evidence>
<dbReference type="Gene3D" id="1.10.10.10">
    <property type="entry name" value="Winged helix-like DNA-binding domain superfamily/Winged helix DNA-binding domain"/>
    <property type="match status" value="1"/>
</dbReference>